<evidence type="ECO:0000256" key="2">
    <source>
        <dbReference type="ARBA" id="ARBA00001946"/>
    </source>
</evidence>
<evidence type="ECO:0000256" key="7">
    <source>
        <dbReference type="ARBA" id="ARBA00016544"/>
    </source>
</evidence>
<keyword evidence="9 17" id="KW-0963">Cytoplasm</keyword>
<sequence>MKELFGINASSGYGIGPVYCYKPNEYNIDQRNNVDTSYEKLKIEKAIKNSIEQLQNLKLKHIDNIEDKADIITAHISMIEDPDLKESIINKIELGNNAEWAVDETVKEYIDIFKNMDNEYFKERALDLQDIGKRILDNLMGNTENSLTEINDNIILVARELTPSDTLTMDKNKVMGIVTETGGKTSHTAIIARTLGIPAVTGIEKITDIIDDNQEIIIDGTIGKIILEPKKQQIEEYNKLIDERKAELVQEKSLIGCSTQTEDGYKIKLYCNIASVDDIQEVLTNDGEGIGLFRTEFLYMNRIKPPSEDEQYKVYNKIGNMLEGKEVIIRTLDVGGDKEISYINIEKELNPFLGNRAIRYCLQEQKLLLTQLKAILRASADTNIKVMFPMITSYNELIQAMSFLEKAKKELETRNIRYNKGIKIGIMIETPAAVFNSNHLAKEVDFFSIGSNDLIQYTCAVDRMNTKISYLYTPYNPAIIKSIKMVVDNAHREGIEVSICGEAASDETLLPLWISLGIDELSVVSKDVLSIRKYIRQISRDKTLINKAIELKNKDEIIKFLS</sequence>
<comment type="subcellular location">
    <subcellularLocation>
        <location evidence="4 17">Cytoplasm</location>
    </subcellularLocation>
</comment>
<evidence type="ECO:0000256" key="20">
    <source>
        <dbReference type="PIRSR" id="PIRSR000732-3"/>
    </source>
</evidence>
<evidence type="ECO:0000259" key="23">
    <source>
        <dbReference type="Pfam" id="PF05524"/>
    </source>
</evidence>
<evidence type="ECO:0000256" key="19">
    <source>
        <dbReference type="PIRSR" id="PIRSR000732-2"/>
    </source>
</evidence>
<dbReference type="Pfam" id="PF00391">
    <property type="entry name" value="PEP-utilizers"/>
    <property type="match status" value="1"/>
</dbReference>
<dbReference type="PRINTS" id="PR01736">
    <property type="entry name" value="PHPHTRNFRASE"/>
</dbReference>
<dbReference type="InterPro" id="IPR006318">
    <property type="entry name" value="PTS_EI-like"/>
</dbReference>
<evidence type="ECO:0000259" key="22">
    <source>
        <dbReference type="Pfam" id="PF02896"/>
    </source>
</evidence>
<comment type="function">
    <text evidence="3 17">General (non sugar-specific) component of the phosphoenolpyruvate-dependent sugar phosphotransferase system (sugar PTS). This major carbohydrate active-transport system catalyzes the phosphorylation of incoming sugar substrates concomitantly with their translocation across the cell membrane. Enzyme I transfers the phosphoryl group from phosphoenolpyruvate (PEP) to the phosphoryl carrier protein (HPr).</text>
</comment>
<keyword evidence="25" id="KW-1185">Reference proteome</keyword>
<evidence type="ECO:0000256" key="15">
    <source>
        <dbReference type="ARBA" id="ARBA00022842"/>
    </source>
</evidence>
<reference evidence="24" key="1">
    <citation type="submission" date="2022-06" db="EMBL/GenBank/DDBJ databases">
        <title>Vallitalea longa sp. nov., an anaerobic bacterium isolated from marine sediment.</title>
        <authorList>
            <person name="Hirano S."/>
            <person name="Terahara T."/>
            <person name="Mori K."/>
            <person name="Hamada M."/>
            <person name="Matsumoto R."/>
            <person name="Kobayashi T."/>
        </authorList>
    </citation>
    <scope>NUCLEOTIDE SEQUENCE</scope>
    <source>
        <strain evidence="24">SH18-1</strain>
    </source>
</reference>
<protein>
    <recommendedName>
        <fullName evidence="7 17">Phosphoenolpyruvate-protein phosphotransferase</fullName>
        <ecNumber evidence="6 17">2.7.3.9</ecNumber>
    </recommendedName>
    <alternativeName>
        <fullName evidence="16 17">Phosphotransferase system, enzyme I</fullName>
    </alternativeName>
</protein>
<dbReference type="InterPro" id="IPR000121">
    <property type="entry name" value="PEP_util_C"/>
</dbReference>
<comment type="cofactor">
    <cofactor evidence="2 17 20">
        <name>Mg(2+)</name>
        <dbReference type="ChEBI" id="CHEBI:18420"/>
    </cofactor>
</comment>
<dbReference type="EC" id="2.7.3.9" evidence="6 17"/>
<accession>A0A9W5YAP8</accession>
<dbReference type="EMBL" id="BRLB01000001">
    <property type="protein sequence ID" value="GKX28494.1"/>
    <property type="molecule type" value="Genomic_DNA"/>
</dbReference>
<dbReference type="PROSITE" id="PS00370">
    <property type="entry name" value="PEP_ENZYMES_PHOS_SITE"/>
    <property type="match status" value="1"/>
</dbReference>
<feature type="binding site" evidence="19">
    <location>
        <position position="330"/>
    </location>
    <ligand>
        <name>phosphoenolpyruvate</name>
        <dbReference type="ChEBI" id="CHEBI:58702"/>
    </ligand>
</feature>
<feature type="domain" description="Phosphotransferase system enzyme I N-terminal" evidence="23">
    <location>
        <begin position="6"/>
        <end position="124"/>
    </location>
</feature>
<feature type="binding site" evidence="20">
    <location>
        <position position="429"/>
    </location>
    <ligand>
        <name>Mg(2+)</name>
        <dbReference type="ChEBI" id="CHEBI:18420"/>
    </ligand>
</feature>
<evidence type="ECO:0000256" key="17">
    <source>
        <dbReference type="PIRNR" id="PIRNR000732"/>
    </source>
</evidence>
<dbReference type="GO" id="GO:0008965">
    <property type="term" value="F:phosphoenolpyruvate-protein phosphotransferase activity"/>
    <property type="evidence" value="ECO:0007669"/>
    <property type="project" value="UniProtKB-EC"/>
</dbReference>
<dbReference type="InterPro" id="IPR018274">
    <property type="entry name" value="PEP_util_AS"/>
</dbReference>
<dbReference type="InterPro" id="IPR036618">
    <property type="entry name" value="PtsI_HPr-bd_sf"/>
</dbReference>
<dbReference type="InterPro" id="IPR008731">
    <property type="entry name" value="PTS_EIN"/>
</dbReference>
<evidence type="ECO:0000256" key="8">
    <source>
        <dbReference type="ARBA" id="ARBA00022448"/>
    </source>
</evidence>
<evidence type="ECO:0000256" key="16">
    <source>
        <dbReference type="ARBA" id="ARBA00033235"/>
    </source>
</evidence>
<dbReference type="Pfam" id="PF02896">
    <property type="entry name" value="PEP-utilizers_C"/>
    <property type="match status" value="1"/>
</dbReference>
<feature type="active site" description="Tele-phosphohistidine intermediate" evidence="18">
    <location>
        <position position="187"/>
    </location>
</feature>
<dbReference type="GO" id="GO:0009401">
    <property type="term" value="P:phosphoenolpyruvate-dependent sugar phosphotransferase system"/>
    <property type="evidence" value="ECO:0007669"/>
    <property type="project" value="UniProtKB-KW"/>
</dbReference>
<feature type="domain" description="PEP-utilising enzyme C-terminal" evidence="22">
    <location>
        <begin position="257"/>
        <end position="539"/>
    </location>
</feature>
<evidence type="ECO:0000256" key="11">
    <source>
        <dbReference type="ARBA" id="ARBA00022679"/>
    </source>
</evidence>
<keyword evidence="11 17" id="KW-0808">Transferase</keyword>
<evidence type="ECO:0000256" key="10">
    <source>
        <dbReference type="ARBA" id="ARBA00022597"/>
    </source>
</evidence>
<dbReference type="InterPro" id="IPR015813">
    <property type="entry name" value="Pyrv/PenolPyrv_kinase-like_dom"/>
</dbReference>
<dbReference type="RefSeq" id="WP_281812807.1">
    <property type="nucleotide sequence ID" value="NZ_BRLB01000001.1"/>
</dbReference>
<proteinExistence type="inferred from homology"/>
<keyword evidence="8 17" id="KW-0813">Transport</keyword>
<dbReference type="GO" id="GO:0005737">
    <property type="term" value="C:cytoplasm"/>
    <property type="evidence" value="ECO:0007669"/>
    <property type="project" value="UniProtKB-SubCell"/>
</dbReference>
<feature type="domain" description="PEP-utilising enzyme mobile" evidence="21">
    <location>
        <begin position="151"/>
        <end position="223"/>
    </location>
</feature>
<feature type="binding site" evidence="19">
    <location>
        <begin position="452"/>
        <end position="453"/>
    </location>
    <ligand>
        <name>phosphoenolpyruvate</name>
        <dbReference type="ChEBI" id="CHEBI:58702"/>
    </ligand>
</feature>
<feature type="binding site" evidence="19">
    <location>
        <position position="294"/>
    </location>
    <ligand>
        <name>phosphoenolpyruvate</name>
        <dbReference type="ChEBI" id="CHEBI:58702"/>
    </ligand>
</feature>
<evidence type="ECO:0000256" key="13">
    <source>
        <dbReference type="ARBA" id="ARBA00022723"/>
    </source>
</evidence>
<comment type="similarity">
    <text evidence="5 17">Belongs to the PEP-utilizing enzyme family.</text>
</comment>
<dbReference type="Proteomes" id="UP001144256">
    <property type="component" value="Unassembled WGS sequence"/>
</dbReference>
<dbReference type="InterPro" id="IPR036637">
    <property type="entry name" value="Phosphohistidine_dom_sf"/>
</dbReference>
<evidence type="ECO:0000313" key="24">
    <source>
        <dbReference type="EMBL" id="GKX28494.1"/>
    </source>
</evidence>
<dbReference type="Gene3D" id="1.10.274.10">
    <property type="entry name" value="PtsI, HPr-binding domain"/>
    <property type="match status" value="1"/>
</dbReference>
<dbReference type="PANTHER" id="PTHR46244">
    <property type="entry name" value="PHOSPHOENOLPYRUVATE-PROTEIN PHOSPHOTRANSFERASE"/>
    <property type="match status" value="1"/>
</dbReference>
<feature type="binding site" evidence="20">
    <location>
        <position position="453"/>
    </location>
    <ligand>
        <name>Mg(2+)</name>
        <dbReference type="ChEBI" id="CHEBI:18420"/>
    </ligand>
</feature>
<evidence type="ECO:0000256" key="4">
    <source>
        <dbReference type="ARBA" id="ARBA00004496"/>
    </source>
</evidence>
<dbReference type="InterPro" id="IPR024692">
    <property type="entry name" value="PTS_EI"/>
</dbReference>
<dbReference type="SUPFAM" id="SSF52009">
    <property type="entry name" value="Phosphohistidine domain"/>
    <property type="match status" value="1"/>
</dbReference>
<keyword evidence="15 17" id="KW-0460">Magnesium</keyword>
<evidence type="ECO:0000256" key="12">
    <source>
        <dbReference type="ARBA" id="ARBA00022683"/>
    </source>
</evidence>
<evidence type="ECO:0000256" key="1">
    <source>
        <dbReference type="ARBA" id="ARBA00000683"/>
    </source>
</evidence>
<name>A0A9W5YAP8_9FIRM</name>
<dbReference type="GO" id="GO:0016301">
    <property type="term" value="F:kinase activity"/>
    <property type="evidence" value="ECO:0007669"/>
    <property type="project" value="UniProtKB-KW"/>
</dbReference>
<dbReference type="AlphaFoldDB" id="A0A9W5YAP8"/>
<comment type="catalytic activity">
    <reaction evidence="1 17">
        <text>L-histidyl-[protein] + phosphoenolpyruvate = N(pros)-phospho-L-histidyl-[protein] + pyruvate</text>
        <dbReference type="Rhea" id="RHEA:23880"/>
        <dbReference type="Rhea" id="RHEA-COMP:9745"/>
        <dbReference type="Rhea" id="RHEA-COMP:9746"/>
        <dbReference type="ChEBI" id="CHEBI:15361"/>
        <dbReference type="ChEBI" id="CHEBI:29979"/>
        <dbReference type="ChEBI" id="CHEBI:58702"/>
        <dbReference type="ChEBI" id="CHEBI:64837"/>
        <dbReference type="EC" id="2.7.3.9"/>
    </reaction>
</comment>
<dbReference type="SUPFAM" id="SSF51621">
    <property type="entry name" value="Phosphoenolpyruvate/pyruvate domain"/>
    <property type="match status" value="1"/>
</dbReference>
<evidence type="ECO:0000256" key="5">
    <source>
        <dbReference type="ARBA" id="ARBA00007837"/>
    </source>
</evidence>
<dbReference type="GO" id="GO:0046872">
    <property type="term" value="F:metal ion binding"/>
    <property type="evidence" value="ECO:0007669"/>
    <property type="project" value="UniProtKB-KW"/>
</dbReference>
<dbReference type="InterPro" id="IPR050499">
    <property type="entry name" value="PEP-utilizing_PTS_enzyme"/>
</dbReference>
<dbReference type="SUPFAM" id="SSF47831">
    <property type="entry name" value="Enzyme I of the PEP:sugar phosphotransferase system HPr-binding (sub)domain"/>
    <property type="match status" value="1"/>
</dbReference>
<organism evidence="24 25">
    <name type="scientific">Vallitalea longa</name>
    <dbReference type="NCBI Taxonomy" id="2936439"/>
    <lineage>
        <taxon>Bacteria</taxon>
        <taxon>Bacillati</taxon>
        <taxon>Bacillota</taxon>
        <taxon>Clostridia</taxon>
        <taxon>Lachnospirales</taxon>
        <taxon>Vallitaleaceae</taxon>
        <taxon>Vallitalea</taxon>
    </lineage>
</organism>
<dbReference type="PIRSF" id="PIRSF000732">
    <property type="entry name" value="PTS_enzyme_I"/>
    <property type="match status" value="1"/>
</dbReference>
<dbReference type="InterPro" id="IPR008279">
    <property type="entry name" value="PEP-util_enz_mobile_dom"/>
</dbReference>
<dbReference type="Gene3D" id="3.20.20.60">
    <property type="entry name" value="Phosphoenolpyruvate-binding domains"/>
    <property type="match status" value="1"/>
</dbReference>
<evidence type="ECO:0000256" key="6">
    <source>
        <dbReference type="ARBA" id="ARBA00012232"/>
    </source>
</evidence>
<dbReference type="PANTHER" id="PTHR46244:SF3">
    <property type="entry name" value="PHOSPHOENOLPYRUVATE-PROTEIN PHOSPHOTRANSFERASE"/>
    <property type="match status" value="1"/>
</dbReference>
<feature type="active site" description="Proton donor" evidence="18">
    <location>
        <position position="500"/>
    </location>
</feature>
<evidence type="ECO:0000256" key="9">
    <source>
        <dbReference type="ARBA" id="ARBA00022490"/>
    </source>
</evidence>
<keyword evidence="13 17" id="KW-0479">Metal-binding</keyword>
<evidence type="ECO:0000313" key="25">
    <source>
        <dbReference type="Proteomes" id="UP001144256"/>
    </source>
</evidence>
<evidence type="ECO:0000256" key="18">
    <source>
        <dbReference type="PIRSR" id="PIRSR000732-1"/>
    </source>
</evidence>
<keyword evidence="12 17" id="KW-0598">Phosphotransferase system</keyword>
<gene>
    <name evidence="24" type="primary">ptsI</name>
    <name evidence="24" type="ORF">SH1V18_09740</name>
</gene>
<evidence type="ECO:0000256" key="14">
    <source>
        <dbReference type="ARBA" id="ARBA00022777"/>
    </source>
</evidence>
<dbReference type="Gene3D" id="3.50.30.10">
    <property type="entry name" value="Phosphohistidine domain"/>
    <property type="match status" value="1"/>
</dbReference>
<dbReference type="InterPro" id="IPR040442">
    <property type="entry name" value="Pyrv_kinase-like_dom_sf"/>
</dbReference>
<evidence type="ECO:0000259" key="21">
    <source>
        <dbReference type="Pfam" id="PF00391"/>
    </source>
</evidence>
<comment type="caution">
    <text evidence="24">The sequence shown here is derived from an EMBL/GenBank/DDBJ whole genome shotgun (WGS) entry which is preliminary data.</text>
</comment>
<keyword evidence="10 17" id="KW-0762">Sugar transport</keyword>
<dbReference type="NCBIfam" id="TIGR01417">
    <property type="entry name" value="PTS_I_fam"/>
    <property type="match status" value="1"/>
</dbReference>
<evidence type="ECO:0000256" key="3">
    <source>
        <dbReference type="ARBA" id="ARBA00002728"/>
    </source>
</evidence>
<keyword evidence="14 17" id="KW-0418">Kinase</keyword>
<feature type="binding site" evidence="19">
    <location>
        <position position="463"/>
    </location>
    <ligand>
        <name>phosphoenolpyruvate</name>
        <dbReference type="ChEBI" id="CHEBI:58702"/>
    </ligand>
</feature>
<dbReference type="Pfam" id="PF05524">
    <property type="entry name" value="PEP-utilisers_N"/>
    <property type="match status" value="1"/>
</dbReference>